<reference evidence="2" key="1">
    <citation type="submission" date="2021-01" db="EMBL/GenBank/DDBJ databases">
        <authorList>
            <person name="Corre E."/>
            <person name="Pelletier E."/>
            <person name="Niang G."/>
            <person name="Scheremetjew M."/>
            <person name="Finn R."/>
            <person name="Kale V."/>
            <person name="Holt S."/>
            <person name="Cochrane G."/>
            <person name="Meng A."/>
            <person name="Brown T."/>
            <person name="Cohen L."/>
        </authorList>
    </citation>
    <scope>NUCLEOTIDE SEQUENCE</scope>
    <source>
        <strain evidence="2">Grunow 1884</strain>
    </source>
</reference>
<keyword evidence="1" id="KW-0472">Membrane</keyword>
<dbReference type="EMBL" id="HBGO01039513">
    <property type="protein sequence ID" value="CAD9362623.1"/>
    <property type="molecule type" value="Transcribed_RNA"/>
</dbReference>
<dbReference type="AlphaFoldDB" id="A0A7S2ABA8"/>
<feature type="transmembrane region" description="Helical" evidence="1">
    <location>
        <begin position="126"/>
        <end position="143"/>
    </location>
</feature>
<feature type="transmembrane region" description="Helical" evidence="1">
    <location>
        <begin position="59"/>
        <end position="76"/>
    </location>
</feature>
<feature type="transmembrane region" description="Helical" evidence="1">
    <location>
        <begin position="225"/>
        <end position="250"/>
    </location>
</feature>
<organism evidence="2">
    <name type="scientific">Trieres chinensis</name>
    <name type="common">Marine centric diatom</name>
    <name type="synonym">Odontella sinensis</name>
    <dbReference type="NCBI Taxonomy" id="1514140"/>
    <lineage>
        <taxon>Eukaryota</taxon>
        <taxon>Sar</taxon>
        <taxon>Stramenopiles</taxon>
        <taxon>Ochrophyta</taxon>
        <taxon>Bacillariophyta</taxon>
        <taxon>Mediophyceae</taxon>
        <taxon>Biddulphiophycidae</taxon>
        <taxon>Eupodiscales</taxon>
        <taxon>Parodontellaceae</taxon>
        <taxon>Trieres</taxon>
    </lineage>
</organism>
<name>A0A7S2ABA8_TRICV</name>
<gene>
    <name evidence="2" type="ORF">OSIN01602_LOCUS22904</name>
</gene>
<proteinExistence type="predicted"/>
<sequence length="261" mass="29268">MTIMLGDLVYVGILLGSCTKLALIVAYASGRWDASLFGEHWRQDGFCVSFPGTYVDSHYLSFYVDMILVGIMKVLVSKSKHMHQDHPGITVLEGHIPSLGMHGVGHLLLTAYFGGTAGMSTFSEKGNIPFTMLLFFGFFINFIRKPFPWSTPVVLVQALTHALIMTSLLPTMFSFTYVSLVYNWNLVPFKMFWTPKDKFYTTEAVVHRLPVAIMSFLEPLLCDSLLVHLGGHVFFDANIGVSAIIFYFVVRNEPYKALKTA</sequence>
<accession>A0A7S2ABA8</accession>
<keyword evidence="1" id="KW-1133">Transmembrane helix</keyword>
<evidence type="ECO:0000313" key="2">
    <source>
        <dbReference type="EMBL" id="CAD9362623.1"/>
    </source>
</evidence>
<feature type="transmembrane region" description="Helical" evidence="1">
    <location>
        <begin position="7"/>
        <end position="28"/>
    </location>
</feature>
<feature type="transmembrane region" description="Helical" evidence="1">
    <location>
        <begin position="155"/>
        <end position="182"/>
    </location>
</feature>
<evidence type="ECO:0000256" key="1">
    <source>
        <dbReference type="SAM" id="Phobius"/>
    </source>
</evidence>
<keyword evidence="1" id="KW-0812">Transmembrane</keyword>
<protein>
    <submittedName>
        <fullName evidence="2">Uncharacterized protein</fullName>
    </submittedName>
</protein>